<organism evidence="2 3">
    <name type="scientific">Aquamicrobium soli</name>
    <dbReference type="NCBI Taxonomy" id="1811518"/>
    <lineage>
        <taxon>Bacteria</taxon>
        <taxon>Pseudomonadati</taxon>
        <taxon>Pseudomonadota</taxon>
        <taxon>Alphaproteobacteria</taxon>
        <taxon>Hyphomicrobiales</taxon>
        <taxon>Phyllobacteriaceae</taxon>
        <taxon>Aquamicrobium</taxon>
    </lineage>
</organism>
<sequence length="114" mass="11826">MPDDKRFERDPAEGSRDTAEQQLKQGTAGEQQAEREAREGASFPGFGDRPDGSGSLGDGEDAKAEPPTSEAQASPRETASPDMEKLGAGPAIAEHSKDAQASSAGRQPGTSAKE</sequence>
<evidence type="ECO:0000313" key="2">
    <source>
        <dbReference type="EMBL" id="MFC3204971.1"/>
    </source>
</evidence>
<comment type="caution">
    <text evidence="2">The sequence shown here is derived from an EMBL/GenBank/DDBJ whole genome shotgun (WGS) entry which is preliminary data.</text>
</comment>
<dbReference type="RefSeq" id="WP_378217930.1">
    <property type="nucleotide sequence ID" value="NZ_JBHRTK010000001.1"/>
</dbReference>
<dbReference type="Proteomes" id="UP001595583">
    <property type="component" value="Unassembled WGS sequence"/>
</dbReference>
<reference evidence="3" key="1">
    <citation type="journal article" date="2019" name="Int. J. Syst. Evol. Microbiol.">
        <title>The Global Catalogue of Microorganisms (GCM) 10K type strain sequencing project: providing services to taxonomists for standard genome sequencing and annotation.</title>
        <authorList>
            <consortium name="The Broad Institute Genomics Platform"/>
            <consortium name="The Broad Institute Genome Sequencing Center for Infectious Disease"/>
            <person name="Wu L."/>
            <person name="Ma J."/>
        </authorList>
    </citation>
    <scope>NUCLEOTIDE SEQUENCE [LARGE SCALE GENOMIC DNA]</scope>
    <source>
        <strain evidence="3">KCTC 52165</strain>
    </source>
</reference>
<evidence type="ECO:0000256" key="1">
    <source>
        <dbReference type="SAM" id="MobiDB-lite"/>
    </source>
</evidence>
<protein>
    <submittedName>
        <fullName evidence="2">Uncharacterized protein</fullName>
    </submittedName>
</protein>
<feature type="region of interest" description="Disordered" evidence="1">
    <location>
        <begin position="1"/>
        <end position="114"/>
    </location>
</feature>
<name>A0ABV7K7N0_9HYPH</name>
<accession>A0ABV7K7N0</accession>
<evidence type="ECO:0000313" key="3">
    <source>
        <dbReference type="Proteomes" id="UP001595583"/>
    </source>
</evidence>
<proteinExistence type="predicted"/>
<feature type="compositionally biased region" description="Basic and acidic residues" evidence="1">
    <location>
        <begin position="1"/>
        <end position="19"/>
    </location>
</feature>
<feature type="compositionally biased region" description="Polar residues" evidence="1">
    <location>
        <begin position="99"/>
        <end position="114"/>
    </location>
</feature>
<gene>
    <name evidence="2" type="ORF">ACFOHJ_01995</name>
</gene>
<dbReference type="EMBL" id="JBHRTK010000001">
    <property type="protein sequence ID" value="MFC3204971.1"/>
    <property type="molecule type" value="Genomic_DNA"/>
</dbReference>
<keyword evidence="3" id="KW-1185">Reference proteome</keyword>